<dbReference type="InterPro" id="IPR038670">
    <property type="entry name" value="HslJ-like_sf"/>
</dbReference>
<proteinExistence type="predicted"/>
<dbReference type="EMBL" id="CP011502">
    <property type="protein sequence ID" value="ALX03653.1"/>
    <property type="molecule type" value="Genomic_DNA"/>
</dbReference>
<dbReference type="Gene3D" id="2.40.128.270">
    <property type="match status" value="1"/>
</dbReference>
<keyword evidence="4" id="KW-1185">Reference proteome</keyword>
<accession>A0A0U4CDX9</accession>
<feature type="region of interest" description="Disordered" evidence="1">
    <location>
        <begin position="17"/>
        <end position="37"/>
    </location>
</feature>
<dbReference type="STRING" id="2041.AERYTH_02530"/>
<evidence type="ECO:0000259" key="2">
    <source>
        <dbReference type="Pfam" id="PF03724"/>
    </source>
</evidence>
<dbReference type="InterPro" id="IPR005184">
    <property type="entry name" value="DUF306_Meta_HslJ"/>
</dbReference>
<reference evidence="3 4" key="1">
    <citation type="journal article" date="1991" name="Int. J. Syst. Bacteriol.">
        <title>Description of the erythromycin-producing bacterium Arthrobacter sp. strain NRRL B-3381 as Aeromicrobium erythreum gen. nov., sp. nov.</title>
        <authorList>
            <person name="Miller E.S."/>
            <person name="Woese C.R."/>
            <person name="Brenner S."/>
        </authorList>
    </citation>
    <scope>NUCLEOTIDE SEQUENCE [LARGE SCALE GENOMIC DNA]</scope>
    <source>
        <strain evidence="3 4">AR18</strain>
    </source>
</reference>
<feature type="compositionally biased region" description="Low complexity" evidence="1">
    <location>
        <begin position="17"/>
        <end position="35"/>
    </location>
</feature>
<dbReference type="KEGG" id="aer:AERYTH_02530"/>
<evidence type="ECO:0000313" key="3">
    <source>
        <dbReference type="EMBL" id="ALX03653.1"/>
    </source>
</evidence>
<organism evidence="3 4">
    <name type="scientific">Aeromicrobium erythreum</name>
    <dbReference type="NCBI Taxonomy" id="2041"/>
    <lineage>
        <taxon>Bacteria</taxon>
        <taxon>Bacillati</taxon>
        <taxon>Actinomycetota</taxon>
        <taxon>Actinomycetes</taxon>
        <taxon>Propionibacteriales</taxon>
        <taxon>Nocardioidaceae</taxon>
        <taxon>Aeromicrobium</taxon>
    </lineage>
</organism>
<gene>
    <name evidence="3" type="ORF">AERYTH_02530</name>
</gene>
<evidence type="ECO:0000313" key="4">
    <source>
        <dbReference type="Proteomes" id="UP000067689"/>
    </source>
</evidence>
<dbReference type="AlphaFoldDB" id="A0A0U4CDX9"/>
<dbReference type="Pfam" id="PF03724">
    <property type="entry name" value="META"/>
    <property type="match status" value="1"/>
</dbReference>
<name>A0A0U4CDX9_9ACTN</name>
<dbReference type="Proteomes" id="UP000067689">
    <property type="component" value="Chromosome"/>
</dbReference>
<dbReference type="PATRIC" id="fig|2041.4.peg.534"/>
<feature type="domain" description="DUF306" evidence="2">
    <location>
        <begin position="53"/>
        <end position="131"/>
    </location>
</feature>
<protein>
    <recommendedName>
        <fullName evidence="2">DUF306 domain-containing protein</fullName>
    </recommendedName>
</protein>
<evidence type="ECO:0000256" key="1">
    <source>
        <dbReference type="SAM" id="MobiDB-lite"/>
    </source>
</evidence>
<sequence>MVVALVVGTALAVGGCQGGSSHPAPSASSSPPTAHDATRAEVVGLWTAGRSSSRLPVQVELRADGGVSGSDGCNSFSGRRWSLDGDRVRLRGAPLTSLVACSTVPGQWLSESSSFRVEEGRLVALDRRHEPLGSLSRTSS</sequence>